<feature type="non-terminal residue" evidence="7">
    <location>
        <position position="1"/>
    </location>
</feature>
<feature type="domain" description="UBR-type" evidence="6">
    <location>
        <begin position="96"/>
        <end position="165"/>
    </location>
</feature>
<dbReference type="SMART" id="SM00396">
    <property type="entry name" value="ZnF_UBR1"/>
    <property type="match status" value="1"/>
</dbReference>
<gene>
    <name evidence="7" type="ORF">APZ42_008209</name>
</gene>
<protein>
    <submittedName>
        <fullName evidence="7">Purity of essence protein</fullName>
    </submittedName>
</protein>
<evidence type="ECO:0000256" key="5">
    <source>
        <dbReference type="SAM" id="MobiDB-lite"/>
    </source>
</evidence>
<comment type="caution">
    <text evidence="7">The sequence shown here is derived from an EMBL/GenBank/DDBJ whole genome shotgun (WGS) entry which is preliminary data.</text>
</comment>
<keyword evidence="8" id="KW-1185">Reference proteome</keyword>
<evidence type="ECO:0000313" key="8">
    <source>
        <dbReference type="Proteomes" id="UP000076858"/>
    </source>
</evidence>
<name>A0A164ESY4_9CRUS</name>
<dbReference type="Proteomes" id="UP000076858">
    <property type="component" value="Unassembled WGS sequence"/>
</dbReference>
<keyword evidence="1" id="KW-0479">Metal-binding</keyword>
<evidence type="ECO:0000313" key="7">
    <source>
        <dbReference type="EMBL" id="KZR97103.1"/>
    </source>
</evidence>
<dbReference type="Pfam" id="PF02207">
    <property type="entry name" value="zf-UBR"/>
    <property type="match status" value="1"/>
</dbReference>
<dbReference type="PROSITE" id="PS51157">
    <property type="entry name" value="ZF_UBR"/>
    <property type="match status" value="1"/>
</dbReference>
<dbReference type="EMBL" id="LRGB01022611">
    <property type="protein sequence ID" value="KZR97103.1"/>
    <property type="molecule type" value="Genomic_DNA"/>
</dbReference>
<evidence type="ECO:0000256" key="2">
    <source>
        <dbReference type="ARBA" id="ARBA00022771"/>
    </source>
</evidence>
<evidence type="ECO:0000259" key="6">
    <source>
        <dbReference type="PROSITE" id="PS51157"/>
    </source>
</evidence>
<dbReference type="InterPro" id="IPR045189">
    <property type="entry name" value="UBR4-like"/>
</dbReference>
<keyword evidence="2" id="KW-0863">Zinc-finger</keyword>
<feature type="region of interest" description="Disordered" evidence="5">
    <location>
        <begin position="164"/>
        <end position="186"/>
    </location>
</feature>
<evidence type="ECO:0000256" key="4">
    <source>
        <dbReference type="PROSITE-ProRule" id="PRU00508"/>
    </source>
</evidence>
<feature type="zinc finger region" description="UBR-type" evidence="4">
    <location>
        <begin position="96"/>
        <end position="165"/>
    </location>
</feature>
<dbReference type="GO" id="GO:0008270">
    <property type="term" value="F:zinc ion binding"/>
    <property type="evidence" value="ECO:0007669"/>
    <property type="project" value="UniProtKB-KW"/>
</dbReference>
<sequence length="228" mass="24742">QEDLSSPPPELASFCCLLQYTTDVLYALRVLSSSSANGAGVANEHATAETSAGGLLESIEGNPLTADVEDWVDELGLGDDVESDGDESDEDLLCNQLCTFVITQKEFMNQHWYHCHTCRMVDGVGVCSVCAKVCHRDHDVTYAKFGSFFCDCGAKEDSTCQALVRRPPQPEEDNSSRSRDSVSARRLPHTTVDQALLQQLGFGGTAAMSYVPYRGDLDGSDARFGDLV</sequence>
<dbReference type="OrthoDB" id="6348962at2759"/>
<feature type="non-terminal residue" evidence="7">
    <location>
        <position position="228"/>
    </location>
</feature>
<dbReference type="CDD" id="cd19680">
    <property type="entry name" value="UBR-box_UBR4"/>
    <property type="match status" value="1"/>
</dbReference>
<accession>A0A164ESY4</accession>
<dbReference type="STRING" id="35525.A0A164ESY4"/>
<dbReference type="PANTHER" id="PTHR21725">
    <property type="entry name" value="E3 UBIQUITIN-PROTEIN LIGASE UBR4"/>
    <property type="match status" value="1"/>
</dbReference>
<organism evidence="7 8">
    <name type="scientific">Daphnia magna</name>
    <dbReference type="NCBI Taxonomy" id="35525"/>
    <lineage>
        <taxon>Eukaryota</taxon>
        <taxon>Metazoa</taxon>
        <taxon>Ecdysozoa</taxon>
        <taxon>Arthropoda</taxon>
        <taxon>Crustacea</taxon>
        <taxon>Branchiopoda</taxon>
        <taxon>Diplostraca</taxon>
        <taxon>Cladocera</taxon>
        <taxon>Anomopoda</taxon>
        <taxon>Daphniidae</taxon>
        <taxon>Daphnia</taxon>
    </lineage>
</organism>
<reference evidence="7 8" key="1">
    <citation type="submission" date="2016-03" db="EMBL/GenBank/DDBJ databases">
        <title>EvidentialGene: Evidence-directed Construction of Genes on Genomes.</title>
        <authorList>
            <person name="Gilbert D.G."/>
            <person name="Choi J.-H."/>
            <person name="Mockaitis K."/>
            <person name="Colbourne J."/>
            <person name="Pfrender M."/>
        </authorList>
    </citation>
    <scope>NUCLEOTIDE SEQUENCE [LARGE SCALE GENOMIC DNA]</scope>
    <source>
        <strain evidence="7 8">Xinb3</strain>
        <tissue evidence="7">Complete organism</tissue>
    </source>
</reference>
<keyword evidence="3" id="KW-0862">Zinc</keyword>
<feature type="compositionally biased region" description="Basic and acidic residues" evidence="5">
    <location>
        <begin position="174"/>
        <end position="183"/>
    </location>
</feature>
<evidence type="ECO:0000256" key="3">
    <source>
        <dbReference type="ARBA" id="ARBA00022833"/>
    </source>
</evidence>
<evidence type="ECO:0000256" key="1">
    <source>
        <dbReference type="ARBA" id="ARBA00022723"/>
    </source>
</evidence>
<dbReference type="InterPro" id="IPR003126">
    <property type="entry name" value="Znf_UBR"/>
</dbReference>
<proteinExistence type="predicted"/>
<dbReference type="AlphaFoldDB" id="A0A164ESY4"/>
<dbReference type="PANTHER" id="PTHR21725:SF1">
    <property type="entry name" value="E3 UBIQUITIN-PROTEIN LIGASE UBR4"/>
    <property type="match status" value="1"/>
</dbReference>
<dbReference type="InterPro" id="IPR047509">
    <property type="entry name" value="UBR4-like_UBR-box"/>
</dbReference>